<feature type="transmembrane region" description="Helical" evidence="2">
    <location>
        <begin position="166"/>
        <end position="188"/>
    </location>
</feature>
<dbReference type="PANTHER" id="PTHR34467:SF1">
    <property type="entry name" value="OS05G0542300 PROTEIN"/>
    <property type="match status" value="1"/>
</dbReference>
<sequence>MYVLYDKRWRRPPPIDTEIVGSTSTSLVLEAETTCGLSKKKGLTDLWQGKKNKGIGIYMYVVKCSSFKCGILSDTKATNRSLSQYTSNSDGGCEQSLLFNFHILKQFLHPNSQYLRYISSMVDRTPHSSKAFRGHHKKEPWPPKSPTSLLLMTATTASTMPRTRSFLVVTFVILLLLNSSAGQAEIIFDGSVSPNPSQLLSKMRIRKVLAEFTLDYDYGMHNSKHEPRRGKTGPSNRNP</sequence>
<accession>A0AAQ3Q8C4</accession>
<evidence type="ECO:0000256" key="2">
    <source>
        <dbReference type="SAM" id="Phobius"/>
    </source>
</evidence>
<keyword evidence="2" id="KW-0472">Membrane</keyword>
<dbReference type="EMBL" id="CP136892">
    <property type="protein sequence ID" value="WOL01469.1"/>
    <property type="molecule type" value="Genomic_DNA"/>
</dbReference>
<protein>
    <submittedName>
        <fullName evidence="3">Uncharacterized protein</fullName>
    </submittedName>
</protein>
<name>A0AAQ3Q8C4_9LILI</name>
<keyword evidence="2" id="KW-0812">Transmembrane</keyword>
<evidence type="ECO:0000313" key="3">
    <source>
        <dbReference type="EMBL" id="WOL01469.1"/>
    </source>
</evidence>
<proteinExistence type="predicted"/>
<keyword evidence="4" id="KW-1185">Reference proteome</keyword>
<evidence type="ECO:0000256" key="1">
    <source>
        <dbReference type="SAM" id="MobiDB-lite"/>
    </source>
</evidence>
<reference evidence="3 4" key="1">
    <citation type="submission" date="2023-10" db="EMBL/GenBank/DDBJ databases">
        <title>Chromosome-scale genome assembly provides insights into flower coloration mechanisms of Canna indica.</title>
        <authorList>
            <person name="Li C."/>
        </authorList>
    </citation>
    <scope>NUCLEOTIDE SEQUENCE [LARGE SCALE GENOMIC DNA]</scope>
    <source>
        <tissue evidence="3">Flower</tissue>
    </source>
</reference>
<gene>
    <name evidence="3" type="ORF">Cni_G10185</name>
</gene>
<organism evidence="3 4">
    <name type="scientific">Canna indica</name>
    <name type="common">Indian-shot</name>
    <dbReference type="NCBI Taxonomy" id="4628"/>
    <lineage>
        <taxon>Eukaryota</taxon>
        <taxon>Viridiplantae</taxon>
        <taxon>Streptophyta</taxon>
        <taxon>Embryophyta</taxon>
        <taxon>Tracheophyta</taxon>
        <taxon>Spermatophyta</taxon>
        <taxon>Magnoliopsida</taxon>
        <taxon>Liliopsida</taxon>
        <taxon>Zingiberales</taxon>
        <taxon>Cannaceae</taxon>
        <taxon>Canna</taxon>
    </lineage>
</organism>
<dbReference type="PANTHER" id="PTHR34467">
    <property type="entry name" value="TRANSMEMBRANE PROTEIN"/>
    <property type="match status" value="1"/>
</dbReference>
<evidence type="ECO:0000313" key="4">
    <source>
        <dbReference type="Proteomes" id="UP001327560"/>
    </source>
</evidence>
<keyword evidence="2" id="KW-1133">Transmembrane helix</keyword>
<dbReference type="Proteomes" id="UP001327560">
    <property type="component" value="Chromosome 3"/>
</dbReference>
<feature type="region of interest" description="Disordered" evidence="1">
    <location>
        <begin position="220"/>
        <end position="239"/>
    </location>
</feature>
<dbReference type="AlphaFoldDB" id="A0AAQ3Q8C4"/>